<dbReference type="PRINTS" id="PR00598">
    <property type="entry name" value="HTHMARR"/>
</dbReference>
<dbReference type="Gene3D" id="1.10.10.10">
    <property type="entry name" value="Winged helix-like DNA-binding domain superfamily/Winged helix DNA-binding domain"/>
    <property type="match status" value="1"/>
</dbReference>
<evidence type="ECO:0000256" key="1">
    <source>
        <dbReference type="SAM" id="MobiDB-lite"/>
    </source>
</evidence>
<sequence length="185" mass="19746">MPDAADHPAPDDPATDALQQVLRSMSYLMTRPSAHVWLSSRAGVSIGRSDVHLLDALARDGGSCRVGDLADRLLVEPSHVTRQVAGLQEQGLVERTPDPGDRRARNLTITPKGSDLLIQLRRIHLDDLRQALRDVDADDIDATVRVLRRLLERYAVAVRANAPAPAALPAPDAAGGTAGGPAPRG</sequence>
<dbReference type="InterPro" id="IPR036388">
    <property type="entry name" value="WH-like_DNA-bd_sf"/>
</dbReference>
<gene>
    <name evidence="3" type="ORF">POF43_003615</name>
    <name evidence="4" type="ORF">POF50_029195</name>
</gene>
<dbReference type="PANTHER" id="PTHR33164:SF43">
    <property type="entry name" value="HTH-TYPE TRANSCRIPTIONAL REPRESSOR YETL"/>
    <property type="match status" value="1"/>
</dbReference>
<dbReference type="SMART" id="SM00347">
    <property type="entry name" value="HTH_MARR"/>
    <property type="match status" value="1"/>
</dbReference>
<comment type="caution">
    <text evidence="4">The sequence shown here is derived from an EMBL/GenBank/DDBJ whole genome shotgun (WGS) entry which is preliminary data.</text>
</comment>
<dbReference type="RefSeq" id="WP_271316754.1">
    <property type="nucleotide sequence ID" value="NZ_JAAGKO020000003.1"/>
</dbReference>
<reference evidence="4 5" key="1">
    <citation type="submission" date="2023-05" db="EMBL/GenBank/DDBJ databases">
        <title>Streptantibioticus silvisoli sp. nov., acidotolerant actinomycetes 1 from pine litter.</title>
        <authorList>
            <person name="Swiecimska M."/>
            <person name="Golinska P."/>
            <person name="Sangal V."/>
            <person name="Wachnowicz B."/>
            <person name="Goodfellow M."/>
        </authorList>
    </citation>
    <scope>NUCLEOTIDE SEQUENCE</scope>
    <source>
        <strain evidence="4">SL13</strain>
        <strain evidence="3 5">SL54</strain>
    </source>
</reference>
<proteinExistence type="predicted"/>
<dbReference type="GO" id="GO:0003700">
    <property type="term" value="F:DNA-binding transcription factor activity"/>
    <property type="evidence" value="ECO:0007669"/>
    <property type="project" value="InterPro"/>
</dbReference>
<dbReference type="AlphaFoldDB" id="A0AA90H9L2"/>
<organism evidence="4">
    <name type="scientific">Streptantibioticus silvisoli</name>
    <dbReference type="NCBI Taxonomy" id="2705255"/>
    <lineage>
        <taxon>Bacteria</taxon>
        <taxon>Bacillati</taxon>
        <taxon>Actinomycetota</taxon>
        <taxon>Actinomycetes</taxon>
        <taxon>Kitasatosporales</taxon>
        <taxon>Streptomycetaceae</taxon>
        <taxon>Streptantibioticus</taxon>
    </lineage>
</organism>
<evidence type="ECO:0000313" key="4">
    <source>
        <dbReference type="EMBL" id="MDI5973373.1"/>
    </source>
</evidence>
<dbReference type="Proteomes" id="UP001156398">
    <property type="component" value="Unassembled WGS sequence"/>
</dbReference>
<dbReference type="SUPFAM" id="SSF46785">
    <property type="entry name" value="Winged helix' DNA-binding domain"/>
    <property type="match status" value="1"/>
</dbReference>
<keyword evidence="5" id="KW-1185">Reference proteome</keyword>
<protein>
    <submittedName>
        <fullName evidence="4">MarR family transcriptional regulator</fullName>
    </submittedName>
</protein>
<dbReference type="EMBL" id="JAAGKO020000003">
    <property type="protein sequence ID" value="MDI5961819.1"/>
    <property type="molecule type" value="Genomic_DNA"/>
</dbReference>
<evidence type="ECO:0000313" key="3">
    <source>
        <dbReference type="EMBL" id="MDI5961819.1"/>
    </source>
</evidence>
<dbReference type="InterPro" id="IPR039422">
    <property type="entry name" value="MarR/SlyA-like"/>
</dbReference>
<name>A0AA90H9L2_9ACTN</name>
<dbReference type="EMBL" id="JABXJJ020000045">
    <property type="protein sequence ID" value="MDI5973373.1"/>
    <property type="molecule type" value="Genomic_DNA"/>
</dbReference>
<dbReference type="InterPro" id="IPR036390">
    <property type="entry name" value="WH_DNA-bd_sf"/>
</dbReference>
<dbReference type="Pfam" id="PF12802">
    <property type="entry name" value="MarR_2"/>
    <property type="match status" value="1"/>
</dbReference>
<accession>A0AA90H9L2</accession>
<evidence type="ECO:0000313" key="5">
    <source>
        <dbReference type="Proteomes" id="UP001156398"/>
    </source>
</evidence>
<dbReference type="PROSITE" id="PS50995">
    <property type="entry name" value="HTH_MARR_2"/>
    <property type="match status" value="1"/>
</dbReference>
<evidence type="ECO:0000259" key="2">
    <source>
        <dbReference type="PROSITE" id="PS50995"/>
    </source>
</evidence>
<feature type="region of interest" description="Disordered" evidence="1">
    <location>
        <begin position="166"/>
        <end position="185"/>
    </location>
</feature>
<feature type="domain" description="HTH marR-type" evidence="2">
    <location>
        <begin position="11"/>
        <end position="152"/>
    </location>
</feature>
<dbReference type="PANTHER" id="PTHR33164">
    <property type="entry name" value="TRANSCRIPTIONAL REGULATOR, MARR FAMILY"/>
    <property type="match status" value="1"/>
</dbReference>
<dbReference type="GO" id="GO:0006950">
    <property type="term" value="P:response to stress"/>
    <property type="evidence" value="ECO:0007669"/>
    <property type="project" value="TreeGrafter"/>
</dbReference>
<dbReference type="InterPro" id="IPR000835">
    <property type="entry name" value="HTH_MarR-typ"/>
</dbReference>